<accession>K1X7N8</accession>
<proteinExistence type="predicted"/>
<organism evidence="2 3">
    <name type="scientific">Marssonina brunnea f. sp. multigermtubi (strain MB_m1)</name>
    <name type="common">Marssonina leaf spot fungus</name>
    <dbReference type="NCBI Taxonomy" id="1072389"/>
    <lineage>
        <taxon>Eukaryota</taxon>
        <taxon>Fungi</taxon>
        <taxon>Dikarya</taxon>
        <taxon>Ascomycota</taxon>
        <taxon>Pezizomycotina</taxon>
        <taxon>Leotiomycetes</taxon>
        <taxon>Helotiales</taxon>
        <taxon>Drepanopezizaceae</taxon>
        <taxon>Drepanopeziza</taxon>
    </lineage>
</organism>
<feature type="compositionally biased region" description="Polar residues" evidence="1">
    <location>
        <begin position="118"/>
        <end position="134"/>
    </location>
</feature>
<dbReference type="Gene3D" id="3.10.490.10">
    <property type="entry name" value="Gamma-glutamyl cyclotransferase-like"/>
    <property type="match status" value="1"/>
</dbReference>
<evidence type="ECO:0000256" key="1">
    <source>
        <dbReference type="SAM" id="MobiDB-lite"/>
    </source>
</evidence>
<dbReference type="GeneID" id="18756129"/>
<dbReference type="KEGG" id="mbe:MBM_00194"/>
<feature type="region of interest" description="Disordered" evidence="1">
    <location>
        <begin position="256"/>
        <end position="276"/>
    </location>
</feature>
<dbReference type="InParanoid" id="K1X7N8"/>
<dbReference type="OrthoDB" id="2924818at2759"/>
<protein>
    <submittedName>
        <fullName evidence="2">Uncharacterized protein</fullName>
    </submittedName>
</protein>
<gene>
    <name evidence="2" type="ORF">MBM_00194</name>
</gene>
<dbReference type="EMBL" id="JH921428">
    <property type="protein sequence ID" value="EKD21081.1"/>
    <property type="molecule type" value="Genomic_DNA"/>
</dbReference>
<evidence type="ECO:0000313" key="2">
    <source>
        <dbReference type="EMBL" id="EKD21081.1"/>
    </source>
</evidence>
<dbReference type="HOGENOM" id="CLU_556766_0_0_1"/>
<dbReference type="Proteomes" id="UP000006753">
    <property type="component" value="Unassembled WGS sequence"/>
</dbReference>
<feature type="region of interest" description="Disordered" evidence="1">
    <location>
        <begin position="1"/>
        <end position="200"/>
    </location>
</feature>
<keyword evidence="3" id="KW-1185">Reference proteome</keyword>
<reference evidence="2 3" key="1">
    <citation type="journal article" date="2012" name="BMC Genomics">
        <title>Sequencing the genome of Marssonina brunnea reveals fungus-poplar co-evolution.</title>
        <authorList>
            <person name="Zhu S."/>
            <person name="Cao Y.-Z."/>
            <person name="Jiang C."/>
            <person name="Tan B.-Y."/>
            <person name="Wang Z."/>
            <person name="Feng S."/>
            <person name="Zhang L."/>
            <person name="Su X.-H."/>
            <person name="Brejova B."/>
            <person name="Vinar T."/>
            <person name="Xu M."/>
            <person name="Wang M.-X."/>
            <person name="Zhang S.-G."/>
            <person name="Huang M.-R."/>
            <person name="Wu R."/>
            <person name="Zhou Y."/>
        </authorList>
    </citation>
    <scope>NUCLEOTIDE SEQUENCE [LARGE SCALE GENOMIC DNA]</scope>
    <source>
        <strain evidence="2 3">MB_m1</strain>
    </source>
</reference>
<evidence type="ECO:0000313" key="3">
    <source>
        <dbReference type="Proteomes" id="UP000006753"/>
    </source>
</evidence>
<name>K1X7N8_MARBU</name>
<feature type="compositionally biased region" description="Low complexity" evidence="1">
    <location>
        <begin position="19"/>
        <end position="35"/>
    </location>
</feature>
<dbReference type="RefSeq" id="XP_007288083.1">
    <property type="nucleotide sequence ID" value="XM_007288021.1"/>
</dbReference>
<feature type="compositionally biased region" description="Basic and acidic residues" evidence="1">
    <location>
        <begin position="77"/>
        <end position="87"/>
    </location>
</feature>
<dbReference type="AlphaFoldDB" id="K1X7N8"/>
<sequence>MAPVHPLKVFAPPGETAASLSSSSEGSDSSEISDLVNTPKVSPSFMRIEKSGVSSPSTRSDRAPARKSARVVKQSAHAREEVIESKATKATKASKPVFNPALARRKLGNKSHEAEVQEPSSLTNPKHTLKSSNAHPKMAAPRKMSDHISISSDSDSDTPMKAPSKSAAKKPSSKRDAASMSSHQEMPSFKKPKLPSKSPALKDFVYEEPPIVSDRLGMPAMTSSSALTRGGDNTATKLAGVLNKKIRREVVAPRSFQDISERTPTPPPGPTYSPEELKDRNEVTTLYFAYGKNLTEKYMAKNFPDCTLQLVALAYVRDYKYTLNSAGYVKAVRTEWKTEDKDPGLYGLLWRIPNFVRRSLEAKFAKHNMKLVEVPEVQAMERDPDYMGGNWNAPLVNLAGPLPAWMGVGEVHEDDHKGIKLIKQNRWKYMNLNLALIELRSRAVPSPWVENNIYGPLIGAPQNPFESGYWGMIKPEKQKKADAAPAPGDV</sequence>